<gene>
    <name evidence="1" type="ordered locus">syc0552_c</name>
</gene>
<sequence>MSTAMWFDCPSRQGRTEQLPEWVQAVGRSQSPSSLPLLIFAATGDRRLQLETRLRATVGLTATYQTATPLGFIQQEVELFWPWLRLSQAPNQVVFLPSESEQVLASQVWQGWLNDESLLWPGTVAAASVRRCLDLLLLAGLAGVAIPEIPQRLQAVLPASLPPAIVPALQTWVDWCLAQGLLSYGLAALLYSQDLWPLATYRDRLSQRFSGCYGDDVDEYPALLLPVFQRFQAAGWPWGCTFNPLGRCREGQGADPEAWQAWASAIGGESPAQRSGSVGLSCWQPALQASLETADGLDTAPVWFESPFSSLQTVSRGQLLRQVAETIAQAVENGVIQPQEIAIVGPGIDAIARYTLIQILEKRGIAVRPLAEQRRLPSSALVRSLLTLLAFLQPGLGLHLRREAVAEMLTTLSDGAIDAVRAGLMADVLYLPQREQPQLLAVTAAPRWDRFGDEAIRAYESILDWLHQAQTEPSALGQLEAAAQQFLPRDRLSLADTAHLRRLLEVADHHWQLQAVLGTAPEAAIAGRFYSLVMDGTFAADPFPESQWQPPIAAVTLATLYQYRMLQAQHRWQFWLDIGSPLWERDQPAYYGYAAFLRHPPHPFDPVEAAQTRLLRCLADLLARAGDRIILCHSDLAVSGQEQAGPLLALLNQVPQEALAGKAGC</sequence>
<protein>
    <submittedName>
        <fullName evidence="1">Uncharacterized protein</fullName>
    </submittedName>
</protein>
<dbReference type="EMBL" id="AP008231">
    <property type="protein sequence ID" value="BAD78742.1"/>
    <property type="molecule type" value="Genomic_DNA"/>
</dbReference>
<evidence type="ECO:0000313" key="2">
    <source>
        <dbReference type="Proteomes" id="UP000001175"/>
    </source>
</evidence>
<name>A0A0H3K3P0_SYNP6</name>
<dbReference type="Proteomes" id="UP000001175">
    <property type="component" value="Chromosome"/>
</dbReference>
<dbReference type="RefSeq" id="WP_011242864.1">
    <property type="nucleotide sequence ID" value="NC_006576.1"/>
</dbReference>
<accession>A0A0H3K3P0</accession>
<proteinExistence type="predicted"/>
<dbReference type="InterPro" id="IPR027417">
    <property type="entry name" value="P-loop_NTPase"/>
</dbReference>
<evidence type="ECO:0000313" key="1">
    <source>
        <dbReference type="EMBL" id="BAD78742.1"/>
    </source>
</evidence>
<dbReference type="AlphaFoldDB" id="A0A0H3K3P0"/>
<dbReference type="KEGG" id="syc:syc0552_c"/>
<reference evidence="1 2" key="1">
    <citation type="journal article" date="2007" name="Photosyn. Res.">
        <title>Complete nucleotide sequence of the freshwater unicellular cyanobacterium Synechococcus elongatus PCC 6301 chromosome: gene content and organization.</title>
        <authorList>
            <person name="Sugita C."/>
            <person name="Ogata K."/>
            <person name="Shikata M."/>
            <person name="Jikuya H."/>
            <person name="Takano J."/>
            <person name="Furumichi M."/>
            <person name="Kanehisa M."/>
            <person name="Omata T."/>
            <person name="Sugiura M."/>
            <person name="Sugita M."/>
        </authorList>
    </citation>
    <scope>NUCLEOTIDE SEQUENCE [LARGE SCALE GENOMIC DNA]</scope>
    <source>
        <strain evidence="2">ATCC 27144 / PCC 6301 / SAUG 1402/1</strain>
    </source>
</reference>
<dbReference type="SUPFAM" id="SSF52540">
    <property type="entry name" value="P-loop containing nucleoside triphosphate hydrolases"/>
    <property type="match status" value="1"/>
</dbReference>
<organism evidence="1 2">
    <name type="scientific">Synechococcus sp. (strain ATCC 27144 / PCC 6301 / SAUG 1402/1)</name>
    <name type="common">Anacystis nidulans</name>
    <dbReference type="NCBI Taxonomy" id="269084"/>
    <lineage>
        <taxon>Bacteria</taxon>
        <taxon>Bacillati</taxon>
        <taxon>Cyanobacteriota</taxon>
        <taxon>Cyanophyceae</taxon>
        <taxon>Synechococcales</taxon>
        <taxon>Synechococcaceae</taxon>
        <taxon>Synechococcus</taxon>
    </lineage>
</organism>
<dbReference type="eggNOG" id="COG0210">
    <property type="taxonomic scope" value="Bacteria"/>
</dbReference>